<dbReference type="EMBL" id="JAGPXC010000006">
    <property type="protein sequence ID" value="KAH6651736.1"/>
    <property type="molecule type" value="Genomic_DNA"/>
</dbReference>
<feature type="transmembrane region" description="Helical" evidence="7">
    <location>
        <begin position="365"/>
        <end position="386"/>
    </location>
</feature>
<keyword evidence="10" id="KW-1185">Reference proteome</keyword>
<feature type="transmembrane region" description="Helical" evidence="7">
    <location>
        <begin position="398"/>
        <end position="419"/>
    </location>
</feature>
<evidence type="ECO:0000256" key="3">
    <source>
        <dbReference type="ARBA" id="ARBA00022692"/>
    </source>
</evidence>
<feature type="transmembrane region" description="Helical" evidence="7">
    <location>
        <begin position="206"/>
        <end position="230"/>
    </location>
</feature>
<evidence type="ECO:0000313" key="10">
    <source>
        <dbReference type="Proteomes" id="UP000758603"/>
    </source>
</evidence>
<organism evidence="9 10">
    <name type="scientific">Truncatella angustata</name>
    <dbReference type="NCBI Taxonomy" id="152316"/>
    <lineage>
        <taxon>Eukaryota</taxon>
        <taxon>Fungi</taxon>
        <taxon>Dikarya</taxon>
        <taxon>Ascomycota</taxon>
        <taxon>Pezizomycotina</taxon>
        <taxon>Sordariomycetes</taxon>
        <taxon>Xylariomycetidae</taxon>
        <taxon>Amphisphaeriales</taxon>
        <taxon>Sporocadaceae</taxon>
        <taxon>Truncatella</taxon>
    </lineage>
</organism>
<dbReference type="GeneID" id="70132138"/>
<evidence type="ECO:0000313" key="9">
    <source>
        <dbReference type="EMBL" id="KAH6651736.1"/>
    </source>
</evidence>
<feature type="transmembrane region" description="Helical" evidence="7">
    <location>
        <begin position="289"/>
        <end position="306"/>
    </location>
</feature>
<dbReference type="PANTHER" id="PTHR22950:SF479">
    <property type="entry name" value="AMINO ACID TRANSPORTER (EUROFUNG)-RELATED"/>
    <property type="match status" value="1"/>
</dbReference>
<evidence type="ECO:0000256" key="5">
    <source>
        <dbReference type="ARBA" id="ARBA00023136"/>
    </source>
</evidence>
<comment type="subcellular location">
    <subcellularLocation>
        <location evidence="1">Membrane</location>
        <topology evidence="1">Multi-pass membrane protein</topology>
    </subcellularLocation>
</comment>
<dbReference type="Gene3D" id="1.20.1740.10">
    <property type="entry name" value="Amino acid/polyamine transporter I"/>
    <property type="match status" value="1"/>
</dbReference>
<sequence length="475" mass="51878">MASTTHIGSGGGLETLDAISSAENTHMNNTREKKYDATSGDDEETASKRIEIPLDAFGDESNAEIQYKTMKWWQASMIMVAENISLGILSLPAVLATVGLAAGLTAIIGLGLFASYSGYVLWQFRMRYPQVASYTDIGTVLMGRFGREVFGAAYVIYCLFFMASHLLTFTIALNVLSRHGVCTIAFGVVGVIVFSILTIPRTLKNVSFLSIVSFASIMSAVLLTIIALGVSPDAAYEDMKAVYRPNFPTAFNSICNAVFAYAGHVAWVSFISELRDPKDFPKALGTQQLFQIVMYTITALVIYRFAGEHVASPALSSTGTVVRKVAWGIALPTIIIAGVIFAHVNAKYIYLRMFAGTRYLHSRGLVATGSWIGLGVLTWTIAWIIANSIPNFSDLLGFVSALFGAWFSFGVPGFLWMYLNHGQWFLNWRKTCLFFVNLALILLGFIIFGVGLYASGWSMSQDSSGKVWSCADNSE</sequence>
<comment type="similarity">
    <text evidence="2">Belongs to the amino acid/polyamine transporter 2 family.</text>
</comment>
<dbReference type="PANTHER" id="PTHR22950">
    <property type="entry name" value="AMINO ACID TRANSPORTER"/>
    <property type="match status" value="1"/>
</dbReference>
<evidence type="ECO:0000256" key="7">
    <source>
        <dbReference type="SAM" id="Phobius"/>
    </source>
</evidence>
<evidence type="ECO:0000259" key="8">
    <source>
        <dbReference type="Pfam" id="PF01490"/>
    </source>
</evidence>
<dbReference type="Pfam" id="PF01490">
    <property type="entry name" value="Aa_trans"/>
    <property type="match status" value="1"/>
</dbReference>
<feature type="transmembrane region" description="Helical" evidence="7">
    <location>
        <begin position="75"/>
        <end position="95"/>
    </location>
</feature>
<gene>
    <name evidence="9" type="ORF">BKA67DRAFT_571719</name>
</gene>
<keyword evidence="4 7" id="KW-1133">Transmembrane helix</keyword>
<accession>A0A9P8ZV81</accession>
<dbReference type="InterPro" id="IPR013057">
    <property type="entry name" value="AA_transpt_TM"/>
</dbReference>
<reference evidence="9" key="1">
    <citation type="journal article" date="2021" name="Nat. Commun.">
        <title>Genetic determinants of endophytism in the Arabidopsis root mycobiome.</title>
        <authorList>
            <person name="Mesny F."/>
            <person name="Miyauchi S."/>
            <person name="Thiergart T."/>
            <person name="Pickel B."/>
            <person name="Atanasova L."/>
            <person name="Karlsson M."/>
            <person name="Huettel B."/>
            <person name="Barry K.W."/>
            <person name="Haridas S."/>
            <person name="Chen C."/>
            <person name="Bauer D."/>
            <person name="Andreopoulos W."/>
            <person name="Pangilinan J."/>
            <person name="LaButti K."/>
            <person name="Riley R."/>
            <person name="Lipzen A."/>
            <person name="Clum A."/>
            <person name="Drula E."/>
            <person name="Henrissat B."/>
            <person name="Kohler A."/>
            <person name="Grigoriev I.V."/>
            <person name="Martin F.M."/>
            <person name="Hacquard S."/>
        </authorList>
    </citation>
    <scope>NUCLEOTIDE SEQUENCE</scope>
    <source>
        <strain evidence="9">MPI-SDFR-AT-0073</strain>
    </source>
</reference>
<dbReference type="OrthoDB" id="40134at2759"/>
<feature type="transmembrane region" description="Helical" evidence="7">
    <location>
        <begin position="178"/>
        <end position="199"/>
    </location>
</feature>
<dbReference type="GO" id="GO:0015179">
    <property type="term" value="F:L-amino acid transmembrane transporter activity"/>
    <property type="evidence" value="ECO:0007669"/>
    <property type="project" value="TreeGrafter"/>
</dbReference>
<evidence type="ECO:0000256" key="6">
    <source>
        <dbReference type="SAM" id="MobiDB-lite"/>
    </source>
</evidence>
<feature type="region of interest" description="Disordered" evidence="6">
    <location>
        <begin position="25"/>
        <end position="45"/>
    </location>
</feature>
<proteinExistence type="inferred from homology"/>
<evidence type="ECO:0000256" key="2">
    <source>
        <dbReference type="ARBA" id="ARBA00008066"/>
    </source>
</evidence>
<evidence type="ECO:0000256" key="1">
    <source>
        <dbReference type="ARBA" id="ARBA00004141"/>
    </source>
</evidence>
<feature type="transmembrane region" description="Helical" evidence="7">
    <location>
        <begin position="431"/>
        <end position="454"/>
    </location>
</feature>
<dbReference type="RefSeq" id="XP_045956014.1">
    <property type="nucleotide sequence ID" value="XM_046103246.1"/>
</dbReference>
<dbReference type="Proteomes" id="UP000758603">
    <property type="component" value="Unassembled WGS sequence"/>
</dbReference>
<feature type="transmembrane region" description="Helical" evidence="7">
    <location>
        <begin position="101"/>
        <end position="122"/>
    </location>
</feature>
<dbReference type="GO" id="GO:0016020">
    <property type="term" value="C:membrane"/>
    <property type="evidence" value="ECO:0007669"/>
    <property type="project" value="UniProtKB-SubCell"/>
</dbReference>
<dbReference type="FunFam" id="1.20.1740.10:FF:000039">
    <property type="entry name" value="Neutral amino acid transporter (Eurofung)"/>
    <property type="match status" value="1"/>
</dbReference>
<feature type="transmembrane region" description="Helical" evidence="7">
    <location>
        <begin position="149"/>
        <end position="172"/>
    </location>
</feature>
<evidence type="ECO:0000256" key="4">
    <source>
        <dbReference type="ARBA" id="ARBA00022989"/>
    </source>
</evidence>
<name>A0A9P8ZV81_9PEZI</name>
<protein>
    <submittedName>
        <fullName evidence="9">Transmembrane amino acid transporter protein-domain-containing protein</fullName>
    </submittedName>
</protein>
<feature type="domain" description="Amino acid transporter transmembrane" evidence="8">
    <location>
        <begin position="69"/>
        <end position="454"/>
    </location>
</feature>
<keyword evidence="3 7" id="KW-0812">Transmembrane</keyword>
<feature type="transmembrane region" description="Helical" evidence="7">
    <location>
        <begin position="326"/>
        <end position="344"/>
    </location>
</feature>
<keyword evidence="5 7" id="KW-0472">Membrane</keyword>
<comment type="caution">
    <text evidence="9">The sequence shown here is derived from an EMBL/GenBank/DDBJ whole genome shotgun (WGS) entry which is preliminary data.</text>
</comment>
<dbReference type="AlphaFoldDB" id="A0A9P8ZV81"/>
<feature type="transmembrane region" description="Helical" evidence="7">
    <location>
        <begin position="250"/>
        <end position="268"/>
    </location>
</feature>